<gene>
    <name evidence="4" type="ORF">Z520_07749</name>
</gene>
<proteinExistence type="inferred from homology"/>
<dbReference type="FunFam" id="3.40.50.720:FF:000084">
    <property type="entry name" value="Short-chain dehydrogenase reductase"/>
    <property type="match status" value="1"/>
</dbReference>
<dbReference type="VEuPathDB" id="FungiDB:Z520_07749"/>
<evidence type="ECO:0000313" key="4">
    <source>
        <dbReference type="EMBL" id="KIX96483.1"/>
    </source>
</evidence>
<dbReference type="STRING" id="1442371.A0A0D2KIP3"/>
<name>A0A0D2KIP3_9EURO</name>
<dbReference type="Pfam" id="PF13561">
    <property type="entry name" value="adh_short_C2"/>
    <property type="match status" value="1"/>
</dbReference>
<dbReference type="InterPro" id="IPR036291">
    <property type="entry name" value="NAD(P)-bd_dom_sf"/>
</dbReference>
<dbReference type="GO" id="GO:0016491">
    <property type="term" value="F:oxidoreductase activity"/>
    <property type="evidence" value="ECO:0007669"/>
    <property type="project" value="UniProtKB-KW"/>
</dbReference>
<keyword evidence="3" id="KW-0560">Oxidoreductase</keyword>
<dbReference type="InterPro" id="IPR002347">
    <property type="entry name" value="SDR_fam"/>
</dbReference>
<dbReference type="GeneID" id="27713495"/>
<sequence length="251" mass="26899">MGREITLTFVKNGCRKLLLVDISVKGLEKTAELVKDLNPQAKTKLQVTDVSSSQDVQNMVAACVETFGRIDFACNNAGLGLGGVKTAEMTSDFFDKLCNVNEKGVYLCEKYEISQMIKQTPLVEAGDNRHVRGSIVNTASLCGTAALPELSAYNASKHAVVVMSRVDARQYAPQLIRVNTVSPGFVMTPMMTSAGLSEEYLSSIKAQSPMGRLTEAVEVAEAVVWLSSGRASGLTGINMQVDAGASLFHVV</sequence>
<dbReference type="PRINTS" id="PR00080">
    <property type="entry name" value="SDRFAMILY"/>
</dbReference>
<comment type="similarity">
    <text evidence="1">Belongs to the short-chain dehydrogenases/reductases (SDR) family.</text>
</comment>
<dbReference type="PANTHER" id="PTHR24321">
    <property type="entry name" value="DEHYDROGENASES, SHORT CHAIN"/>
    <property type="match status" value="1"/>
</dbReference>
<reference evidence="4 5" key="1">
    <citation type="submission" date="2015-01" db="EMBL/GenBank/DDBJ databases">
        <title>The Genome Sequence of Fonsecaea multimorphosa CBS 102226.</title>
        <authorList>
            <consortium name="The Broad Institute Genomics Platform"/>
            <person name="Cuomo C."/>
            <person name="de Hoog S."/>
            <person name="Gorbushina A."/>
            <person name="Stielow B."/>
            <person name="Teixiera M."/>
            <person name="Abouelleil A."/>
            <person name="Chapman S.B."/>
            <person name="Priest M."/>
            <person name="Young S.K."/>
            <person name="Wortman J."/>
            <person name="Nusbaum C."/>
            <person name="Birren B."/>
        </authorList>
    </citation>
    <scope>NUCLEOTIDE SEQUENCE [LARGE SCALE GENOMIC DNA]</scope>
    <source>
        <strain evidence="4 5">CBS 102226</strain>
    </source>
</reference>
<dbReference type="PRINTS" id="PR00081">
    <property type="entry name" value="GDHRDH"/>
</dbReference>
<dbReference type="CDD" id="cd05233">
    <property type="entry name" value="SDR_c"/>
    <property type="match status" value="1"/>
</dbReference>
<dbReference type="Proteomes" id="UP000053411">
    <property type="component" value="Unassembled WGS sequence"/>
</dbReference>
<evidence type="ECO:0000313" key="5">
    <source>
        <dbReference type="Proteomes" id="UP000053411"/>
    </source>
</evidence>
<dbReference type="Gene3D" id="3.40.50.720">
    <property type="entry name" value="NAD(P)-binding Rossmann-like Domain"/>
    <property type="match status" value="1"/>
</dbReference>
<dbReference type="EMBL" id="KN848077">
    <property type="protein sequence ID" value="KIX96483.1"/>
    <property type="molecule type" value="Genomic_DNA"/>
</dbReference>
<protein>
    <submittedName>
        <fullName evidence="4">Uncharacterized protein</fullName>
    </submittedName>
</protein>
<dbReference type="SUPFAM" id="SSF51735">
    <property type="entry name" value="NAD(P)-binding Rossmann-fold domains"/>
    <property type="match status" value="1"/>
</dbReference>
<dbReference type="PANTHER" id="PTHR24321:SF12">
    <property type="entry name" value="SHORT-CHAIN DEHYDROGENASE_REDUCTASE FAMILY, PUTATIVE (AFU_ORTHOLOGUE AFUA_5G14340)-RELATED"/>
    <property type="match status" value="1"/>
</dbReference>
<organism evidence="4 5">
    <name type="scientific">Fonsecaea multimorphosa CBS 102226</name>
    <dbReference type="NCBI Taxonomy" id="1442371"/>
    <lineage>
        <taxon>Eukaryota</taxon>
        <taxon>Fungi</taxon>
        <taxon>Dikarya</taxon>
        <taxon>Ascomycota</taxon>
        <taxon>Pezizomycotina</taxon>
        <taxon>Eurotiomycetes</taxon>
        <taxon>Chaetothyriomycetidae</taxon>
        <taxon>Chaetothyriales</taxon>
        <taxon>Herpotrichiellaceae</taxon>
        <taxon>Fonsecaea</taxon>
    </lineage>
</organism>
<dbReference type="OrthoDB" id="5840532at2759"/>
<evidence type="ECO:0000256" key="3">
    <source>
        <dbReference type="ARBA" id="ARBA00023002"/>
    </source>
</evidence>
<keyword evidence="2" id="KW-0521">NADP</keyword>
<evidence type="ECO:0000256" key="1">
    <source>
        <dbReference type="ARBA" id="ARBA00006484"/>
    </source>
</evidence>
<dbReference type="AlphaFoldDB" id="A0A0D2KIP3"/>
<dbReference type="RefSeq" id="XP_016630606.1">
    <property type="nucleotide sequence ID" value="XM_016778246.1"/>
</dbReference>
<evidence type="ECO:0000256" key="2">
    <source>
        <dbReference type="ARBA" id="ARBA00022857"/>
    </source>
</evidence>
<accession>A0A0D2KIP3</accession>
<keyword evidence="5" id="KW-1185">Reference proteome</keyword>